<evidence type="ECO:0000313" key="5">
    <source>
        <dbReference type="EMBL" id="TCO73781.1"/>
    </source>
</evidence>
<dbReference type="AlphaFoldDB" id="A0A4R2KIS1"/>
<keyword evidence="6" id="KW-1185">Reference proteome</keyword>
<protein>
    <submittedName>
        <fullName evidence="5">Small acid-soluble spore protein alpha/beta type</fullName>
    </submittedName>
</protein>
<keyword evidence="4" id="KW-0238">DNA-binding</keyword>
<name>A0A4R2KIS1_9FIRM</name>
<dbReference type="PANTHER" id="PTHR36107:SF1">
    <property type="entry name" value="SMALL, ACID-SOLUBLE SPORE PROTEIN A"/>
    <property type="match status" value="1"/>
</dbReference>
<proteinExistence type="inferred from homology"/>
<dbReference type="OrthoDB" id="1683773at2"/>
<evidence type="ECO:0000313" key="6">
    <source>
        <dbReference type="Proteomes" id="UP000294919"/>
    </source>
</evidence>
<gene>
    <name evidence="5" type="ORF">EV214_11413</name>
</gene>
<dbReference type="InterPro" id="IPR001448">
    <property type="entry name" value="SASP_alpha/beta-type"/>
</dbReference>
<evidence type="ECO:0000256" key="1">
    <source>
        <dbReference type="ARBA" id="ARBA00003863"/>
    </source>
</evidence>
<reference evidence="5 6" key="1">
    <citation type="submission" date="2019-03" db="EMBL/GenBank/DDBJ databases">
        <title>Genomic Encyclopedia of Type Strains, Phase IV (KMG-IV): sequencing the most valuable type-strain genomes for metagenomic binning, comparative biology and taxonomic classification.</title>
        <authorList>
            <person name="Goeker M."/>
        </authorList>
    </citation>
    <scope>NUCLEOTIDE SEQUENCE [LARGE SCALE GENOMIC DNA]</scope>
    <source>
        <strain evidence="5 6">DSM 102940</strain>
    </source>
</reference>
<dbReference type="InterPro" id="IPR038300">
    <property type="entry name" value="SASP_sf_alpha/beta"/>
</dbReference>
<dbReference type="PROSITE" id="PS00304">
    <property type="entry name" value="SASP_1"/>
    <property type="match status" value="1"/>
</dbReference>
<dbReference type="EMBL" id="SLWV01000014">
    <property type="protein sequence ID" value="TCO73781.1"/>
    <property type="molecule type" value="Genomic_DNA"/>
</dbReference>
<dbReference type="Proteomes" id="UP000294919">
    <property type="component" value="Unassembled WGS sequence"/>
</dbReference>
<dbReference type="GO" id="GO:0030435">
    <property type="term" value="P:sporulation resulting in formation of a cellular spore"/>
    <property type="evidence" value="ECO:0007669"/>
    <property type="project" value="UniProtKB-KW"/>
</dbReference>
<comment type="function">
    <text evidence="1">SASP are bound to spore DNA. They are double-stranded DNA-binding proteins that cause DNA to change to an a-like conformation. They protect the DNA backbone from chemical and enzymatic cleavage and are thus involved in dormant spore's high resistance to UV light.</text>
</comment>
<comment type="similarity">
    <text evidence="2">Belongs to the alpha/beta-type SASP family.</text>
</comment>
<organism evidence="5 6">
    <name type="scientific">Marinisporobacter balticus</name>
    <dbReference type="NCBI Taxonomy" id="2018667"/>
    <lineage>
        <taxon>Bacteria</taxon>
        <taxon>Bacillati</taxon>
        <taxon>Bacillota</taxon>
        <taxon>Clostridia</taxon>
        <taxon>Peptostreptococcales</taxon>
        <taxon>Thermotaleaceae</taxon>
        <taxon>Marinisporobacter</taxon>
    </lineage>
</organism>
<evidence type="ECO:0000256" key="2">
    <source>
        <dbReference type="ARBA" id="ARBA00005442"/>
    </source>
</evidence>
<comment type="caution">
    <text evidence="5">The sequence shown here is derived from an EMBL/GenBank/DDBJ whole genome shotgun (WGS) entry which is preliminary data.</text>
</comment>
<evidence type="ECO:0000256" key="3">
    <source>
        <dbReference type="ARBA" id="ARBA00022969"/>
    </source>
</evidence>
<dbReference type="GO" id="GO:0006265">
    <property type="term" value="P:DNA topological change"/>
    <property type="evidence" value="ECO:0007669"/>
    <property type="project" value="InterPro"/>
</dbReference>
<keyword evidence="3" id="KW-0749">Sporulation</keyword>
<dbReference type="Gene3D" id="6.10.10.80">
    <property type="entry name" value="Small, acid-soluble spore protein, alpha/beta type-like"/>
    <property type="match status" value="1"/>
</dbReference>
<dbReference type="PANTHER" id="PTHR36107">
    <property type="entry name" value="SMALL, ACID-SOLUBLE SPORE PROTEIN A"/>
    <property type="match status" value="1"/>
</dbReference>
<dbReference type="GO" id="GO:0003690">
    <property type="term" value="F:double-stranded DNA binding"/>
    <property type="evidence" value="ECO:0007669"/>
    <property type="project" value="InterPro"/>
</dbReference>
<dbReference type="Pfam" id="PF00269">
    <property type="entry name" value="SASP"/>
    <property type="match status" value="1"/>
</dbReference>
<sequence>MSKKPLVKEARQALNQFKEEIAQELGVSMPNTNLSSDITSRQAGQMGGKLGGAMTKRLIENASKDITNG</sequence>
<dbReference type="InterPro" id="IPR018126">
    <property type="entry name" value="SASP_alpha/beta-type_CS"/>
</dbReference>
<accession>A0A4R2KIS1</accession>
<dbReference type="InterPro" id="IPR050847">
    <property type="entry name" value="SASP_DNA-binding"/>
</dbReference>
<evidence type="ECO:0000256" key="4">
    <source>
        <dbReference type="ARBA" id="ARBA00023125"/>
    </source>
</evidence>
<dbReference type="RefSeq" id="WP_132245627.1">
    <property type="nucleotide sequence ID" value="NZ_SLWV01000014.1"/>
</dbReference>